<dbReference type="Proteomes" id="UP000242414">
    <property type="component" value="Unassembled WGS sequence"/>
</dbReference>
<dbReference type="AlphaFoldDB" id="A0A1X0RGS2"/>
<feature type="domain" description="F-box" evidence="1">
    <location>
        <begin position="7"/>
        <end position="60"/>
    </location>
</feature>
<dbReference type="VEuPathDB" id="FungiDB:BCV72DRAFT_220390"/>
<sequence length="601" mass="71112">MSMHDYSRLPTEILHHIFKYLHDNYDILEDRYHSDLFQCLLVCKKWKSLSIDHLYRTIYLTDLERAQKFIECTKISKLGHLCYDLSFFRLLGDDEAIEFLPELAKVTPNVKRFNTNKPPRWFWLDFAQVCARYWKNLEKIPYPSMDDFVEYNICALQHQQTLKEIFLPDDDPKNDRGRNIIRQLKYFPNMQDVQIESAIYTARPVDYDELIDNCPRLTHLLVMIDEMEEVDEEDYEWMPQYDLATLKPCETMKDLCFIFNYDKYSIDYIMLKFPRLKRLDLAVHLPLTGSIQAKHDTYLSKNIEVLVNYAIQIPKFNISFYGPIDLVPPFLKHSKALEIYFSENDWDRHGFRDDDVTLHPSLEFTNDSACISFEDEVQPRELMRLWQLCMDIVTEMTFHSPTDYDQAEIQDRNLENILLHCKKLRSFQYNANFLRPPVQKTRNLQQPMLETLELHVRQINKEVFPIYSRCMPALKDLTIRTVFEGDSKVNFDLKMPKTALNSLVFFATLRLKHREDSDRMVVLDFGRLSTPAPYILLKVETEESGLRHYVIFRTDGKTVIEEADTSLSNEVAVTIHLKLLSIQTISLQIADILLKNHSFNL</sequence>
<organism evidence="2">
    <name type="scientific">Rhizopus microsporus var. microsporus</name>
    <dbReference type="NCBI Taxonomy" id="86635"/>
    <lineage>
        <taxon>Eukaryota</taxon>
        <taxon>Fungi</taxon>
        <taxon>Fungi incertae sedis</taxon>
        <taxon>Mucoromycota</taxon>
        <taxon>Mucoromycotina</taxon>
        <taxon>Mucoromycetes</taxon>
        <taxon>Mucorales</taxon>
        <taxon>Mucorineae</taxon>
        <taxon>Rhizopodaceae</taxon>
        <taxon>Rhizopus</taxon>
    </lineage>
</organism>
<dbReference type="InterPro" id="IPR036047">
    <property type="entry name" value="F-box-like_dom_sf"/>
</dbReference>
<dbReference type="CDD" id="cd09917">
    <property type="entry name" value="F-box_SF"/>
    <property type="match status" value="1"/>
</dbReference>
<name>A0A1X0RGS2_RHIZD</name>
<protein>
    <recommendedName>
        <fullName evidence="1">F-box domain-containing protein</fullName>
    </recommendedName>
</protein>
<evidence type="ECO:0000259" key="1">
    <source>
        <dbReference type="Pfam" id="PF12937"/>
    </source>
</evidence>
<reference evidence="2" key="1">
    <citation type="journal article" date="2016" name="Proc. Natl. Acad. Sci. U.S.A.">
        <title>Lipid metabolic changes in an early divergent fungus govern the establishment of a mutualistic symbiosis with endobacteria.</title>
        <authorList>
            <person name="Lastovetsky O.A."/>
            <person name="Gaspar M.L."/>
            <person name="Mondo S.J."/>
            <person name="LaButti K.M."/>
            <person name="Sandor L."/>
            <person name="Grigoriev I.V."/>
            <person name="Henry S.A."/>
            <person name="Pawlowska T.E."/>
        </authorList>
    </citation>
    <scope>NUCLEOTIDE SEQUENCE [LARGE SCALE GENOMIC DNA]</scope>
    <source>
        <strain evidence="2">ATCC 52814</strain>
    </source>
</reference>
<gene>
    <name evidence="2" type="ORF">BCV72DRAFT_220390</name>
</gene>
<proteinExistence type="predicted"/>
<dbReference type="InterPro" id="IPR001810">
    <property type="entry name" value="F-box_dom"/>
</dbReference>
<evidence type="ECO:0000313" key="2">
    <source>
        <dbReference type="EMBL" id="ORE11206.1"/>
    </source>
</evidence>
<dbReference type="SUPFAM" id="SSF81383">
    <property type="entry name" value="F-box domain"/>
    <property type="match status" value="1"/>
</dbReference>
<dbReference type="Pfam" id="PF12937">
    <property type="entry name" value="F-box-like"/>
    <property type="match status" value="1"/>
</dbReference>
<dbReference type="EMBL" id="KV921859">
    <property type="protein sequence ID" value="ORE11206.1"/>
    <property type="molecule type" value="Genomic_DNA"/>
</dbReference>
<dbReference type="Gene3D" id="1.20.1280.50">
    <property type="match status" value="1"/>
</dbReference>
<dbReference type="OrthoDB" id="2202186at2759"/>
<accession>A0A1X0RGS2</accession>